<evidence type="ECO:0008006" key="4">
    <source>
        <dbReference type="Google" id="ProtNLM"/>
    </source>
</evidence>
<proteinExistence type="predicted"/>
<feature type="chain" id="PRO_5046130318" description="Lipoprotein" evidence="1">
    <location>
        <begin position="24"/>
        <end position="146"/>
    </location>
</feature>
<evidence type="ECO:0000256" key="1">
    <source>
        <dbReference type="SAM" id="SignalP"/>
    </source>
</evidence>
<sequence>MKKIIPFRAFAAFLCIVTVTACAAPPPGPSVPFQPGSNLHSARAAFESCLGPAERSGNNTVAGHYVGSVFWGGLVVGPVIVASNSEALRYGGEVAGMDRCLGQQGYARRDLTPQEVRALNAADIATRRAMLDHLIGGGTLQTFARG</sequence>
<feature type="signal peptide" evidence="1">
    <location>
        <begin position="1"/>
        <end position="23"/>
    </location>
</feature>
<dbReference type="PROSITE" id="PS51257">
    <property type="entry name" value="PROKAR_LIPOPROTEIN"/>
    <property type="match status" value="1"/>
</dbReference>
<gene>
    <name evidence="2" type="ORF">GQA70_18470</name>
</gene>
<accession>A0ABX7FC22</accession>
<dbReference type="RefSeq" id="WP_023850251.1">
    <property type="nucleotide sequence ID" value="NZ_CP047166.1"/>
</dbReference>
<evidence type="ECO:0000313" key="2">
    <source>
        <dbReference type="EMBL" id="QRF68121.1"/>
    </source>
</evidence>
<keyword evidence="3" id="KW-1185">Reference proteome</keyword>
<name>A0ABX7FC22_9RHOB</name>
<organism evidence="2 3">
    <name type="scientific">Ponticoccus alexandrii</name>
    <dbReference type="NCBI Taxonomy" id="1943633"/>
    <lineage>
        <taxon>Bacteria</taxon>
        <taxon>Pseudomonadati</taxon>
        <taxon>Pseudomonadota</taxon>
        <taxon>Alphaproteobacteria</taxon>
        <taxon>Rhodobacterales</taxon>
        <taxon>Roseobacteraceae</taxon>
        <taxon>Ponticoccus</taxon>
    </lineage>
</organism>
<evidence type="ECO:0000313" key="3">
    <source>
        <dbReference type="Proteomes" id="UP000596387"/>
    </source>
</evidence>
<protein>
    <recommendedName>
        <fullName evidence="4">Lipoprotein</fullName>
    </recommendedName>
</protein>
<reference evidence="2 3" key="1">
    <citation type="submission" date="2019-12" db="EMBL/GenBank/DDBJ databases">
        <title>Complete Genome Sequence of a Quorum-Sensing Bacterium,Rhodobacteraceae bacterium C31, Isolated from a marine microalgae symbiotic bacteria.</title>
        <authorList>
            <person name="Zhang Y."/>
        </authorList>
    </citation>
    <scope>NUCLEOTIDE SEQUENCE [LARGE SCALE GENOMIC DNA]</scope>
    <source>
        <strain evidence="2 3">C31</strain>
    </source>
</reference>
<keyword evidence="1" id="KW-0732">Signal</keyword>
<dbReference type="Proteomes" id="UP000596387">
    <property type="component" value="Chromosome"/>
</dbReference>
<dbReference type="EMBL" id="CP047166">
    <property type="protein sequence ID" value="QRF68121.1"/>
    <property type="molecule type" value="Genomic_DNA"/>
</dbReference>